<protein>
    <submittedName>
        <fullName evidence="2">Uncharacterized protein</fullName>
    </submittedName>
</protein>
<dbReference type="EMBL" id="SWLB01000008">
    <property type="protein sequence ID" value="KAF3335621.1"/>
    <property type="molecule type" value="Genomic_DNA"/>
</dbReference>
<keyword evidence="1" id="KW-1133">Transmembrane helix</keyword>
<accession>A0A833VE90</accession>
<evidence type="ECO:0000313" key="3">
    <source>
        <dbReference type="Proteomes" id="UP000623129"/>
    </source>
</evidence>
<feature type="transmembrane region" description="Helical" evidence="1">
    <location>
        <begin position="46"/>
        <end position="65"/>
    </location>
</feature>
<dbReference type="Proteomes" id="UP000623129">
    <property type="component" value="Unassembled WGS sequence"/>
</dbReference>
<sequence length="156" mass="17936">MSRWWIGSLTRQMKTEAVFLSPNIFAYCVWRLPYLIFYFSPIVSPVLLSALDMHVYLWLNSMFLLGRFSSFIKRGVDALKKGMAYVKEAKEALINIFGDKFLKWVVYGIDLYNCLLADVYVGKLCSGKDFGFWLNPNPHSPCMGLQVIEGEKNVTI</sequence>
<keyword evidence="1" id="KW-0472">Membrane</keyword>
<comment type="caution">
    <text evidence="2">The sequence shown here is derived from an EMBL/GenBank/DDBJ whole genome shotgun (WGS) entry which is preliminary data.</text>
</comment>
<name>A0A833VE90_9POAL</name>
<evidence type="ECO:0000313" key="2">
    <source>
        <dbReference type="EMBL" id="KAF3335621.1"/>
    </source>
</evidence>
<dbReference type="InterPro" id="IPR035437">
    <property type="entry name" value="SNase_OB-fold_sf"/>
</dbReference>
<proteinExistence type="predicted"/>
<reference evidence="2" key="1">
    <citation type="submission" date="2020-01" db="EMBL/GenBank/DDBJ databases">
        <title>Genome sequence of Kobresia littledalei, the first chromosome-level genome in the family Cyperaceae.</title>
        <authorList>
            <person name="Qu G."/>
        </authorList>
    </citation>
    <scope>NUCLEOTIDE SEQUENCE</scope>
    <source>
        <strain evidence="2">C.B.Clarke</strain>
        <tissue evidence="2">Leaf</tissue>
    </source>
</reference>
<organism evidence="2 3">
    <name type="scientific">Carex littledalei</name>
    <dbReference type="NCBI Taxonomy" id="544730"/>
    <lineage>
        <taxon>Eukaryota</taxon>
        <taxon>Viridiplantae</taxon>
        <taxon>Streptophyta</taxon>
        <taxon>Embryophyta</taxon>
        <taxon>Tracheophyta</taxon>
        <taxon>Spermatophyta</taxon>
        <taxon>Magnoliopsida</taxon>
        <taxon>Liliopsida</taxon>
        <taxon>Poales</taxon>
        <taxon>Cyperaceae</taxon>
        <taxon>Cyperoideae</taxon>
        <taxon>Cariceae</taxon>
        <taxon>Carex</taxon>
        <taxon>Carex subgen. Euthyceras</taxon>
    </lineage>
</organism>
<keyword evidence="1" id="KW-0812">Transmembrane</keyword>
<evidence type="ECO:0000256" key="1">
    <source>
        <dbReference type="SAM" id="Phobius"/>
    </source>
</evidence>
<gene>
    <name evidence="2" type="ORF">FCM35_KLT20128</name>
</gene>
<dbReference type="SUPFAM" id="SSF50199">
    <property type="entry name" value="Staphylococcal nuclease"/>
    <property type="match status" value="1"/>
</dbReference>
<feature type="transmembrane region" description="Helical" evidence="1">
    <location>
        <begin position="20"/>
        <end position="40"/>
    </location>
</feature>
<dbReference type="AlphaFoldDB" id="A0A833VE90"/>
<keyword evidence="3" id="KW-1185">Reference proteome</keyword>